<keyword evidence="4" id="KW-1185">Reference proteome</keyword>
<accession>A0ABW1LIQ3</accession>
<dbReference type="CDD" id="cd00085">
    <property type="entry name" value="HNHc"/>
    <property type="match status" value="1"/>
</dbReference>
<name>A0ABW1LIQ3_9ACTN</name>
<evidence type="ECO:0000313" key="3">
    <source>
        <dbReference type="EMBL" id="MFC6043236.1"/>
    </source>
</evidence>
<dbReference type="Proteomes" id="UP001596135">
    <property type="component" value="Unassembled WGS sequence"/>
</dbReference>
<evidence type="ECO:0000256" key="1">
    <source>
        <dbReference type="SAM" id="MobiDB-lite"/>
    </source>
</evidence>
<organism evidence="3 4">
    <name type="scientific">Nocardioides hankookensis</name>
    <dbReference type="NCBI Taxonomy" id="443157"/>
    <lineage>
        <taxon>Bacteria</taxon>
        <taxon>Bacillati</taxon>
        <taxon>Actinomycetota</taxon>
        <taxon>Actinomycetes</taxon>
        <taxon>Propionibacteriales</taxon>
        <taxon>Nocardioidaceae</taxon>
        <taxon>Nocardioides</taxon>
    </lineage>
</organism>
<proteinExistence type="predicted"/>
<comment type="caution">
    <text evidence="3">The sequence shown here is derived from an EMBL/GenBank/DDBJ whole genome shotgun (WGS) entry which is preliminary data.</text>
</comment>
<feature type="domain" description="HNH nuclease" evidence="2">
    <location>
        <begin position="340"/>
        <end position="392"/>
    </location>
</feature>
<feature type="region of interest" description="Disordered" evidence="1">
    <location>
        <begin position="396"/>
        <end position="440"/>
    </location>
</feature>
<dbReference type="InterPro" id="IPR003615">
    <property type="entry name" value="HNH_nuc"/>
</dbReference>
<dbReference type="Pfam" id="PF02720">
    <property type="entry name" value="DUF222"/>
    <property type="match status" value="1"/>
</dbReference>
<dbReference type="SMART" id="SM00507">
    <property type="entry name" value="HNHc"/>
    <property type="match status" value="1"/>
</dbReference>
<feature type="compositionally biased region" description="Basic and acidic residues" evidence="1">
    <location>
        <begin position="396"/>
        <end position="407"/>
    </location>
</feature>
<gene>
    <name evidence="3" type="ORF">ACFPYL_09130</name>
</gene>
<dbReference type="EMBL" id="JBHSRJ010000004">
    <property type="protein sequence ID" value="MFC6043236.1"/>
    <property type="molecule type" value="Genomic_DNA"/>
</dbReference>
<dbReference type="RefSeq" id="WP_379153134.1">
    <property type="nucleotide sequence ID" value="NZ_JBHSRJ010000004.1"/>
</dbReference>
<reference evidence="4" key="1">
    <citation type="journal article" date="2019" name="Int. J. Syst. Evol. Microbiol.">
        <title>The Global Catalogue of Microorganisms (GCM) 10K type strain sequencing project: providing services to taxonomists for standard genome sequencing and annotation.</title>
        <authorList>
            <consortium name="The Broad Institute Genomics Platform"/>
            <consortium name="The Broad Institute Genome Sequencing Center for Infectious Disease"/>
            <person name="Wu L."/>
            <person name="Ma J."/>
        </authorList>
    </citation>
    <scope>NUCLEOTIDE SEQUENCE [LARGE SCALE GENOMIC DNA]</scope>
    <source>
        <strain evidence="4">CCUG 54522</strain>
    </source>
</reference>
<sequence>MTAIATPRHRVSVAVAHAHTELDAVADASTWSMDVAETASTLVEVTRLEARVAELKARVAMHADEIEVGEQAGATSTANWLAHETKQTRPSAHRTVRFGYQLDTHPQVRTALAAGDLLADQAGVIIDAITKLPDDLDPDLVTQAEAHLVAEAAHHDARGLKRLGDRLLNVIDPAAADEHEAKLLEREEQEAAMACRLTMVDDGHGKVHGRFTLPTLQGAQLRKILLALAAPKHQAATHGPGVERRPGPERMGRAFCELIERVRAKDLPQVGGTDATIVVTISYESLIGDLEQAGVLDTGERISPGAARRLACTARILPAVLGGRSEVLDLGRARRFHTKAQRIALALRDKGCTAPGCDWPPGLCHAHHDPPWTRGGRTDIDHARLLCPRHHALEHRETDVHRREQGRARGRPGAPPRQNAVEPGLTTPRNAATSTSVQME</sequence>
<evidence type="ECO:0000259" key="2">
    <source>
        <dbReference type="SMART" id="SM00507"/>
    </source>
</evidence>
<protein>
    <submittedName>
        <fullName evidence="3">DUF222 domain-containing protein</fullName>
    </submittedName>
</protein>
<feature type="compositionally biased region" description="Polar residues" evidence="1">
    <location>
        <begin position="427"/>
        <end position="440"/>
    </location>
</feature>
<dbReference type="InterPro" id="IPR003870">
    <property type="entry name" value="DUF222"/>
</dbReference>
<evidence type="ECO:0000313" key="4">
    <source>
        <dbReference type="Proteomes" id="UP001596135"/>
    </source>
</evidence>